<feature type="coiled-coil region" evidence="1">
    <location>
        <begin position="367"/>
        <end position="394"/>
    </location>
</feature>
<proteinExistence type="predicted"/>
<gene>
    <name evidence="3" type="ORF">HNAJ_LOCUS968</name>
</gene>
<dbReference type="OrthoDB" id="6278279at2759"/>
<dbReference type="STRING" id="102285.A0A0R3T232"/>
<dbReference type="WBParaSite" id="HNAJ_0000096801-mRNA-1">
    <property type="protein sequence ID" value="HNAJ_0000096801-mRNA-1"/>
    <property type="gene ID" value="HNAJ_0000096801"/>
</dbReference>
<keyword evidence="1" id="KW-0175">Coiled coil</keyword>
<feature type="coiled-coil region" evidence="1">
    <location>
        <begin position="173"/>
        <end position="206"/>
    </location>
</feature>
<feature type="compositionally biased region" description="Polar residues" evidence="2">
    <location>
        <begin position="317"/>
        <end position="328"/>
    </location>
</feature>
<reference evidence="3 4" key="2">
    <citation type="submission" date="2018-11" db="EMBL/GenBank/DDBJ databases">
        <authorList>
            <consortium name="Pathogen Informatics"/>
        </authorList>
    </citation>
    <scope>NUCLEOTIDE SEQUENCE [LARGE SCALE GENOMIC DNA]</scope>
</reference>
<name>A0A0R3T232_RODNA</name>
<accession>A0A0R3T232</accession>
<evidence type="ECO:0000313" key="4">
    <source>
        <dbReference type="Proteomes" id="UP000278807"/>
    </source>
</evidence>
<evidence type="ECO:0000313" key="5">
    <source>
        <dbReference type="WBParaSite" id="HNAJ_0000096801-mRNA-1"/>
    </source>
</evidence>
<dbReference type="EMBL" id="UZAE01000329">
    <property type="protein sequence ID" value="VDN96827.1"/>
    <property type="molecule type" value="Genomic_DNA"/>
</dbReference>
<evidence type="ECO:0000256" key="1">
    <source>
        <dbReference type="SAM" id="Coils"/>
    </source>
</evidence>
<evidence type="ECO:0000256" key="2">
    <source>
        <dbReference type="SAM" id="MobiDB-lite"/>
    </source>
</evidence>
<feature type="compositionally biased region" description="Low complexity" evidence="2">
    <location>
        <begin position="301"/>
        <end position="310"/>
    </location>
</feature>
<sequence length="522" mass="60908">MENLQKRRELNMEYQKFKVMDEERFRNRFANKKVNKVIPTAPDPIKEIEAHNKNGNPNRNMEVLLKRLDVLQQNVEDLRKSQPKANYIQDNIVPFSSNIYQPNIIDEALKRIDELEDAIKAMSVSENVKKTRGNSEYLTIDNDFSTVPKSVSVVNEEPDSLERSQRMAKQRYANDLKLQIEEKQRQKELQRQREREEDLLKMAETLEYDTLGHRIRDKTTGTSFSKKNIISHGKQENFARGGNGIFGDPLTESQKIANLNYRNELSLQIEEKRLREEMRKQVEKELELKELQSYIDEEKPSSYPKPSESPQTRRSSESIQVSLPPNDTRRQSVCVQVNLELQPGRPKAMKVVRSVPIMEKPRKAPKVDELMAQITQLKVELDAEKLRMERNRTETLDEVHVYDPRSIIRNKLPSRDLKRPMKVHRLLAVPNNSIIKQRPDHNVVLSSSSQFLPQLSHYVLSQSPSLGSLNLDEINKQMKRRLENLKINESLDDLYKNEPPIIRDFMAEEEAKLLENSAYFVS</sequence>
<feature type="region of interest" description="Disordered" evidence="2">
    <location>
        <begin position="293"/>
        <end position="328"/>
    </location>
</feature>
<evidence type="ECO:0000313" key="3">
    <source>
        <dbReference type="EMBL" id="VDN96827.1"/>
    </source>
</evidence>
<organism evidence="5">
    <name type="scientific">Rodentolepis nana</name>
    <name type="common">Dwarf tapeworm</name>
    <name type="synonym">Hymenolepis nana</name>
    <dbReference type="NCBI Taxonomy" id="102285"/>
    <lineage>
        <taxon>Eukaryota</taxon>
        <taxon>Metazoa</taxon>
        <taxon>Spiralia</taxon>
        <taxon>Lophotrochozoa</taxon>
        <taxon>Platyhelminthes</taxon>
        <taxon>Cestoda</taxon>
        <taxon>Eucestoda</taxon>
        <taxon>Cyclophyllidea</taxon>
        <taxon>Hymenolepididae</taxon>
        <taxon>Rodentolepis</taxon>
    </lineage>
</organism>
<protein>
    <submittedName>
        <fullName evidence="5">Centrosome and spindle pole-associated protein 1</fullName>
    </submittedName>
</protein>
<dbReference type="Proteomes" id="UP000278807">
    <property type="component" value="Unassembled WGS sequence"/>
</dbReference>
<dbReference type="AlphaFoldDB" id="A0A0R3T232"/>
<reference evidence="5" key="1">
    <citation type="submission" date="2017-02" db="UniProtKB">
        <authorList>
            <consortium name="WormBaseParasite"/>
        </authorList>
    </citation>
    <scope>IDENTIFICATION</scope>
</reference>
<keyword evidence="4" id="KW-1185">Reference proteome</keyword>